<feature type="region of interest" description="Disordered" evidence="1">
    <location>
        <begin position="196"/>
        <end position="217"/>
    </location>
</feature>
<feature type="compositionally biased region" description="Basic and acidic residues" evidence="1">
    <location>
        <begin position="196"/>
        <end position="207"/>
    </location>
</feature>
<dbReference type="KEGG" id="cnc:CNE_BB1p06720"/>
<dbReference type="AlphaFoldDB" id="F8GXM2"/>
<protein>
    <submittedName>
        <fullName evidence="2">Uncharacterized protein</fullName>
    </submittedName>
</protein>
<reference evidence="2 3" key="1">
    <citation type="journal article" date="2011" name="J. Bacteriol.">
        <title>Complete genome sequence of the type strain Cupriavidus necator N-1.</title>
        <authorList>
            <person name="Poehlein A."/>
            <person name="Kusian B."/>
            <person name="Friedrich B."/>
            <person name="Daniel R."/>
            <person name="Bowien B."/>
        </authorList>
    </citation>
    <scope>NUCLEOTIDE SEQUENCE [LARGE SCALE GENOMIC DNA]</scope>
    <source>
        <strain evidence="3">ATCC 43291 / DSM 13513 / CCUG 52238 / LMG 8453 / N-1</strain>
        <plasmid evidence="2 3">pBB1</plasmid>
    </source>
</reference>
<dbReference type="Proteomes" id="UP000006798">
    <property type="component" value="Plasmid pBB1"/>
</dbReference>
<geneLocation type="plasmid" evidence="2 3">
    <name>pBB1</name>
</geneLocation>
<dbReference type="EMBL" id="CP002879">
    <property type="protein sequence ID" value="AEI82092.1"/>
    <property type="molecule type" value="Genomic_DNA"/>
</dbReference>
<dbReference type="HOGENOM" id="CLU_1270544_0_0_4"/>
<evidence type="ECO:0000256" key="1">
    <source>
        <dbReference type="SAM" id="MobiDB-lite"/>
    </source>
</evidence>
<evidence type="ECO:0000313" key="2">
    <source>
        <dbReference type="EMBL" id="AEI82092.1"/>
    </source>
</evidence>
<keyword evidence="2" id="KW-0614">Plasmid</keyword>
<sequence length="217" mass="24978">MPGDERAKRHNARLPLPVHMIEPTLIRVGEAFYDITHLAPTRHTVPVLVRGNFAKVPVRISYTNHCYSRTPRAGEQVPTGHEIKDGAKLRMFCEQRHRLSSYLPQILIDLLQGETSLWQAAGGNFLQVELVDDVDGEPPTKIEYNVILRMERLKPEGDQKHIMIRVETAYPEDIEYDKPFRKKSYKVSRILAAKWEDRDHREPEPKPGKGKGKAKKK</sequence>
<accession>F8GXM2</accession>
<gene>
    <name evidence="2" type="ordered locus">CNE_BB1p06720</name>
</gene>
<feature type="compositionally biased region" description="Basic residues" evidence="1">
    <location>
        <begin position="208"/>
        <end position="217"/>
    </location>
</feature>
<evidence type="ECO:0000313" key="3">
    <source>
        <dbReference type="Proteomes" id="UP000006798"/>
    </source>
</evidence>
<proteinExistence type="predicted"/>
<organism evidence="2 3">
    <name type="scientific">Cupriavidus necator (strain ATCC 43291 / DSM 13513 / CCUG 52238 / LMG 8453 / N-1)</name>
    <name type="common">Ralstonia eutropha</name>
    <dbReference type="NCBI Taxonomy" id="1042878"/>
    <lineage>
        <taxon>Bacteria</taxon>
        <taxon>Pseudomonadati</taxon>
        <taxon>Pseudomonadota</taxon>
        <taxon>Betaproteobacteria</taxon>
        <taxon>Burkholderiales</taxon>
        <taxon>Burkholderiaceae</taxon>
        <taxon>Cupriavidus</taxon>
    </lineage>
</organism>
<name>F8GXM2_CUPNN</name>